<feature type="compositionally biased region" description="Polar residues" evidence="1">
    <location>
        <begin position="40"/>
        <end position="68"/>
    </location>
</feature>
<organism evidence="2">
    <name type="scientific">Arion vulgaris</name>
    <dbReference type="NCBI Taxonomy" id="1028688"/>
    <lineage>
        <taxon>Eukaryota</taxon>
        <taxon>Metazoa</taxon>
        <taxon>Spiralia</taxon>
        <taxon>Lophotrochozoa</taxon>
        <taxon>Mollusca</taxon>
        <taxon>Gastropoda</taxon>
        <taxon>Heterobranchia</taxon>
        <taxon>Euthyneura</taxon>
        <taxon>Panpulmonata</taxon>
        <taxon>Eupulmonata</taxon>
        <taxon>Stylommatophora</taxon>
        <taxon>Helicina</taxon>
        <taxon>Arionoidea</taxon>
        <taxon>Arionidae</taxon>
        <taxon>Arion</taxon>
    </lineage>
</organism>
<reference evidence="2" key="1">
    <citation type="submission" date="2014-12" db="EMBL/GenBank/DDBJ databases">
        <title>Insight into the proteome of Arion vulgaris.</title>
        <authorList>
            <person name="Aradska J."/>
            <person name="Bulat T."/>
            <person name="Smidak R."/>
            <person name="Sarate P."/>
            <person name="Gangsoo J."/>
            <person name="Sialana F."/>
            <person name="Bilban M."/>
            <person name="Lubec G."/>
        </authorList>
    </citation>
    <scope>NUCLEOTIDE SEQUENCE</scope>
    <source>
        <tissue evidence="2">Skin</tissue>
    </source>
</reference>
<accession>A0A0B6YJ27</accession>
<gene>
    <name evidence="2" type="primary">ORF26108</name>
</gene>
<protein>
    <submittedName>
        <fullName evidence="2">Uncharacterized protein</fullName>
    </submittedName>
</protein>
<evidence type="ECO:0000313" key="2">
    <source>
        <dbReference type="EMBL" id="CEK55811.1"/>
    </source>
</evidence>
<feature type="non-terminal residue" evidence="2">
    <location>
        <position position="1"/>
    </location>
</feature>
<sequence>QTIRKQNKRRRCLKSLREQKENHSQSPSHDNKPQRRPLSKLSNMRLSKINTSTSFSNNPTVSPRNYAKSNDTFLGMILPCRKEELISRDAYYCDFTVDR</sequence>
<evidence type="ECO:0000256" key="1">
    <source>
        <dbReference type="SAM" id="MobiDB-lite"/>
    </source>
</evidence>
<feature type="region of interest" description="Disordered" evidence="1">
    <location>
        <begin position="1"/>
        <end position="68"/>
    </location>
</feature>
<feature type="compositionally biased region" description="Basic residues" evidence="1">
    <location>
        <begin position="1"/>
        <end position="14"/>
    </location>
</feature>
<dbReference type="AlphaFoldDB" id="A0A0B6YJ27"/>
<feature type="non-terminal residue" evidence="2">
    <location>
        <position position="99"/>
    </location>
</feature>
<feature type="compositionally biased region" description="Basic and acidic residues" evidence="1">
    <location>
        <begin position="15"/>
        <end position="33"/>
    </location>
</feature>
<dbReference type="EMBL" id="HACG01008946">
    <property type="protein sequence ID" value="CEK55811.1"/>
    <property type="molecule type" value="Transcribed_RNA"/>
</dbReference>
<name>A0A0B6YJ27_9EUPU</name>
<proteinExistence type="predicted"/>